<dbReference type="Proteomes" id="UP001307839">
    <property type="component" value="Unassembled WGS sequence"/>
</dbReference>
<dbReference type="GO" id="GO:0009289">
    <property type="term" value="C:pilus"/>
    <property type="evidence" value="ECO:0007669"/>
    <property type="project" value="UniProtKB-SubCell"/>
</dbReference>
<evidence type="ECO:0000256" key="1">
    <source>
        <dbReference type="ARBA" id="ARBA00004561"/>
    </source>
</evidence>
<comment type="caution">
    <text evidence="5">The sequence shown here is derived from an EMBL/GenBank/DDBJ whole genome shotgun (WGS) entry which is preliminary data.</text>
</comment>
<reference evidence="5 6" key="1">
    <citation type="submission" date="2024-01" db="EMBL/GenBank/DDBJ databases">
        <title>Unpublished Manusciprt.</title>
        <authorList>
            <person name="Duman M."/>
            <person name="Valdes E.G."/>
            <person name="Ajmi N."/>
            <person name="Altun S."/>
            <person name="Saticioglu I.B."/>
        </authorList>
    </citation>
    <scope>NUCLEOTIDE SEQUENCE [LARGE SCALE GENOMIC DNA]</scope>
    <source>
        <strain evidence="5 6">120P</strain>
    </source>
</reference>
<keyword evidence="6" id="KW-1185">Reference proteome</keyword>
<dbReference type="InterPro" id="IPR008966">
    <property type="entry name" value="Adhesion_dom_sf"/>
</dbReference>
<comment type="similarity">
    <text evidence="2">Belongs to the fimbrial protein family.</text>
</comment>
<dbReference type="RefSeq" id="WP_136476961.1">
    <property type="nucleotide sequence ID" value="NZ_JAZDCU010000017.1"/>
</dbReference>
<dbReference type="SUPFAM" id="SSF49401">
    <property type="entry name" value="Bacterial adhesins"/>
    <property type="match status" value="1"/>
</dbReference>
<keyword evidence="3" id="KW-0732">Signal</keyword>
<evidence type="ECO:0000313" key="5">
    <source>
        <dbReference type="EMBL" id="MEE1869157.1"/>
    </source>
</evidence>
<organism evidence="5 6">
    <name type="scientific">Pseudomonas auratipiscis</name>
    <dbReference type="NCBI Taxonomy" id="3115853"/>
    <lineage>
        <taxon>Bacteria</taxon>
        <taxon>Pseudomonadati</taxon>
        <taxon>Pseudomonadota</taxon>
        <taxon>Gammaproteobacteria</taxon>
        <taxon>Pseudomonadales</taxon>
        <taxon>Pseudomonadaceae</taxon>
        <taxon>Pseudomonas</taxon>
    </lineage>
</organism>
<dbReference type="InterPro" id="IPR050263">
    <property type="entry name" value="Bact_Fimbrial_Adh_Pro"/>
</dbReference>
<evidence type="ECO:0000256" key="3">
    <source>
        <dbReference type="ARBA" id="ARBA00022729"/>
    </source>
</evidence>
<proteinExistence type="inferred from homology"/>
<dbReference type="InterPro" id="IPR036937">
    <property type="entry name" value="Adhesion_dom_fimbrial_sf"/>
</dbReference>
<sequence>MIRSTALLLPLLLCVFIEPVGAMELPIKAALKGRVQLTGSIADSACTIRVGNDNQTIVFNPAALNGLVSGDSSAQQPLNIYISDCIPPDALRGLRVSQRFKISFEGESEGKYFGTQGTAQGIAIQIKDELGKSVSPGMLLNHDMSATDILTLNYSLTLVGSGYALKPGDYTATIKLYIQHF</sequence>
<evidence type="ECO:0000256" key="2">
    <source>
        <dbReference type="ARBA" id="ARBA00006671"/>
    </source>
</evidence>
<evidence type="ECO:0008006" key="7">
    <source>
        <dbReference type="Google" id="ProtNLM"/>
    </source>
</evidence>
<name>A0AB35X0T6_9PSED</name>
<dbReference type="GO" id="GO:0043709">
    <property type="term" value="P:cell adhesion involved in single-species biofilm formation"/>
    <property type="evidence" value="ECO:0007669"/>
    <property type="project" value="TreeGrafter"/>
</dbReference>
<evidence type="ECO:0000256" key="4">
    <source>
        <dbReference type="ARBA" id="ARBA00023263"/>
    </source>
</evidence>
<gene>
    <name evidence="5" type="ORF">V0R53_22485</name>
</gene>
<accession>A0AB35X0T6</accession>
<keyword evidence="4" id="KW-0281">Fimbrium</keyword>
<protein>
    <recommendedName>
        <fullName evidence="7">Type 1 fimbrial protein</fullName>
    </recommendedName>
</protein>
<dbReference type="Gene3D" id="2.60.40.1090">
    <property type="entry name" value="Fimbrial-type adhesion domain"/>
    <property type="match status" value="1"/>
</dbReference>
<dbReference type="PANTHER" id="PTHR33420:SF3">
    <property type="entry name" value="FIMBRIAL SUBUNIT ELFA"/>
    <property type="match status" value="1"/>
</dbReference>
<evidence type="ECO:0000313" key="6">
    <source>
        <dbReference type="Proteomes" id="UP001307839"/>
    </source>
</evidence>
<dbReference type="AlphaFoldDB" id="A0AB35X0T6"/>
<dbReference type="EMBL" id="JAZDQP010000018">
    <property type="protein sequence ID" value="MEE1869157.1"/>
    <property type="molecule type" value="Genomic_DNA"/>
</dbReference>
<comment type="subcellular location">
    <subcellularLocation>
        <location evidence="1">Fimbrium</location>
    </subcellularLocation>
</comment>
<dbReference type="PANTHER" id="PTHR33420">
    <property type="entry name" value="FIMBRIAL SUBUNIT ELFA-RELATED"/>
    <property type="match status" value="1"/>
</dbReference>